<dbReference type="Proteomes" id="UP001500752">
    <property type="component" value="Unassembled WGS sequence"/>
</dbReference>
<organism evidence="1 2">
    <name type="scientific">Arthrobacter ginkgonis</name>
    <dbReference type="NCBI Taxonomy" id="1630594"/>
    <lineage>
        <taxon>Bacteria</taxon>
        <taxon>Bacillati</taxon>
        <taxon>Actinomycetota</taxon>
        <taxon>Actinomycetes</taxon>
        <taxon>Micrococcales</taxon>
        <taxon>Micrococcaceae</taxon>
        <taxon>Arthrobacter</taxon>
    </lineage>
</organism>
<name>A0ABP7C5Q6_9MICC</name>
<comment type="caution">
    <text evidence="1">The sequence shown here is derived from an EMBL/GenBank/DDBJ whole genome shotgun (WGS) entry which is preliminary data.</text>
</comment>
<proteinExistence type="predicted"/>
<dbReference type="EMBL" id="BAABEO010000009">
    <property type="protein sequence ID" value="GAA3677296.1"/>
    <property type="molecule type" value="Genomic_DNA"/>
</dbReference>
<sequence length="164" mass="17531">MDRAEPAQLAATVQHLVRDSLPIALVVAGIPKAVSDLLNDDEATFLRRADPIVLADVPVAAVKDSMRETFRGTGVSIGEEQLRAAAEATGGYPFLIQLVGYHVWRLSKESGVTDETLARGVEAARRRLGSMVLATTLADLSDVARTFLLKMAPRPSRTSPPGLA</sequence>
<accession>A0ABP7C5Q6</accession>
<evidence type="ECO:0000313" key="2">
    <source>
        <dbReference type="Proteomes" id="UP001500752"/>
    </source>
</evidence>
<keyword evidence="2" id="KW-1185">Reference proteome</keyword>
<evidence type="ECO:0000313" key="1">
    <source>
        <dbReference type="EMBL" id="GAA3677296.1"/>
    </source>
</evidence>
<gene>
    <name evidence="1" type="ORF">GCM10023081_14490</name>
</gene>
<reference evidence="2" key="1">
    <citation type="journal article" date="2019" name="Int. J. Syst. Evol. Microbiol.">
        <title>The Global Catalogue of Microorganisms (GCM) 10K type strain sequencing project: providing services to taxonomists for standard genome sequencing and annotation.</title>
        <authorList>
            <consortium name="The Broad Institute Genomics Platform"/>
            <consortium name="The Broad Institute Genome Sequencing Center for Infectious Disease"/>
            <person name="Wu L."/>
            <person name="Ma J."/>
        </authorList>
    </citation>
    <scope>NUCLEOTIDE SEQUENCE [LARGE SCALE GENOMIC DNA]</scope>
    <source>
        <strain evidence="2">JCM 30742</strain>
    </source>
</reference>
<protein>
    <submittedName>
        <fullName evidence="1">Uncharacterized protein</fullName>
    </submittedName>
</protein>